<organism evidence="2 3">
    <name type="scientific">Arctia plantaginis</name>
    <name type="common">Wood tiger moth</name>
    <name type="synonym">Phalaena plantaginis</name>
    <dbReference type="NCBI Taxonomy" id="874455"/>
    <lineage>
        <taxon>Eukaryota</taxon>
        <taxon>Metazoa</taxon>
        <taxon>Ecdysozoa</taxon>
        <taxon>Arthropoda</taxon>
        <taxon>Hexapoda</taxon>
        <taxon>Insecta</taxon>
        <taxon>Pterygota</taxon>
        <taxon>Neoptera</taxon>
        <taxon>Endopterygota</taxon>
        <taxon>Lepidoptera</taxon>
        <taxon>Glossata</taxon>
        <taxon>Ditrysia</taxon>
        <taxon>Noctuoidea</taxon>
        <taxon>Erebidae</taxon>
        <taxon>Arctiinae</taxon>
        <taxon>Arctia</taxon>
    </lineage>
</organism>
<evidence type="ECO:0000256" key="1">
    <source>
        <dbReference type="SAM" id="Coils"/>
    </source>
</evidence>
<gene>
    <name evidence="2" type="ORF">APLA_LOCUS5813</name>
</gene>
<name>A0A8S0ZI03_ARCPL</name>
<feature type="coiled-coil region" evidence="1">
    <location>
        <begin position="1"/>
        <end position="49"/>
    </location>
</feature>
<dbReference type="OrthoDB" id="6414280at2759"/>
<comment type="caution">
    <text evidence="2">The sequence shown here is derived from an EMBL/GenBank/DDBJ whole genome shotgun (WGS) entry which is preliminary data.</text>
</comment>
<dbReference type="PANTHER" id="PTHR46601">
    <property type="entry name" value="ULP_PROTEASE DOMAIN-CONTAINING PROTEIN"/>
    <property type="match status" value="1"/>
</dbReference>
<sequence length="502" mass="58089">MSRLTRLIAHLKNKLKFHEQKIRRLQSINKRYRLKIHRLRKDKNNQRLNKQSKIHFPTIINEIHKFYEEDTNRRQAAGRKEFITRQGTKNTKSYWCKIKEPILGDINKVKIITTKKNEKAKPLDLIEKLRNKSNQFLKHCFTIEKQYKEMKKLKDFLRNNEAIIHMYWSENYELKYHEEVQSMHFGGSRRQVALHTSVLYLHEESTGQKITKSFCSTSANLRHDAAAVLAHLKPVLDYIYQQNIPNIKIEVVSDTFIIAKSNSLPLCLPTFKGTLDVHQVLWDIFCGQNLTFRKFSCFICEANVQCEHGAHLGFLKVPDFTHSVEVKTLADARNMSANIPIYVTVATTQDDSQNNTVFTELSNIDPVTLSTPSTSKSYKATFCDFEELVPANSLSSLEMLKENVEQLPIASTSGELLNLHVADWVLIKKTRRAIKHQVGRVIGICGDNISISVLNKVPGGFRWSKLRKREVISMNCLKAVVPEPNIDAKLNFYFQNIDFIHY</sequence>
<keyword evidence="1" id="KW-0175">Coiled coil</keyword>
<reference evidence="2 3" key="1">
    <citation type="submission" date="2020-04" db="EMBL/GenBank/DDBJ databases">
        <authorList>
            <person name="Wallbank WR R."/>
            <person name="Pardo Diaz C."/>
            <person name="Kozak K."/>
            <person name="Martin S."/>
            <person name="Jiggins C."/>
            <person name="Moest M."/>
            <person name="Warren A I."/>
            <person name="Byers J.R.P. K."/>
            <person name="Montejo-Kovacevich G."/>
            <person name="Yen C E."/>
        </authorList>
    </citation>
    <scope>NUCLEOTIDE SEQUENCE [LARGE SCALE GENOMIC DNA]</scope>
</reference>
<dbReference type="AlphaFoldDB" id="A0A8S0ZI03"/>
<evidence type="ECO:0000313" key="3">
    <source>
        <dbReference type="Proteomes" id="UP000494256"/>
    </source>
</evidence>
<proteinExistence type="predicted"/>
<dbReference type="PANTHER" id="PTHR46601:SF1">
    <property type="entry name" value="ADF-H DOMAIN-CONTAINING PROTEIN"/>
    <property type="match status" value="1"/>
</dbReference>
<dbReference type="Proteomes" id="UP000494256">
    <property type="component" value="Unassembled WGS sequence"/>
</dbReference>
<dbReference type="EMBL" id="CADEBD010000291">
    <property type="protein sequence ID" value="CAB3232771.1"/>
    <property type="molecule type" value="Genomic_DNA"/>
</dbReference>
<evidence type="ECO:0000313" key="2">
    <source>
        <dbReference type="EMBL" id="CAB3232771.1"/>
    </source>
</evidence>
<protein>
    <submittedName>
        <fullName evidence="2">Uncharacterized protein</fullName>
    </submittedName>
</protein>
<accession>A0A8S0ZI03</accession>